<keyword evidence="3" id="KW-0325">Glycoprotein</keyword>
<evidence type="ECO:0000313" key="6">
    <source>
        <dbReference type="EMBL" id="PTB74878.1"/>
    </source>
</evidence>
<feature type="chain" id="PRO_5015562044" evidence="5">
    <location>
        <begin position="23"/>
        <end position="103"/>
    </location>
</feature>
<dbReference type="Proteomes" id="UP000240760">
    <property type="component" value="Unassembled WGS sequence"/>
</dbReference>
<dbReference type="InterPro" id="IPR005198">
    <property type="entry name" value="Glyco_hydro_76"/>
</dbReference>
<dbReference type="GO" id="GO:0009272">
    <property type="term" value="P:fungal-type cell wall biogenesis"/>
    <property type="evidence" value="ECO:0007669"/>
    <property type="project" value="TreeGrafter"/>
</dbReference>
<dbReference type="PANTHER" id="PTHR12145:SF36">
    <property type="entry name" value="MANNAN ENDO-1,6-ALPHA-MANNOSIDASE DCW1"/>
    <property type="match status" value="1"/>
</dbReference>
<dbReference type="EMBL" id="KZ679135">
    <property type="protein sequence ID" value="PTB74878.1"/>
    <property type="molecule type" value="Genomic_DNA"/>
</dbReference>
<dbReference type="OrthoDB" id="4187847at2759"/>
<keyword evidence="4" id="KW-0326">Glycosidase</keyword>
<keyword evidence="1 5" id="KW-0732">Signal</keyword>
<organism evidence="6 7">
    <name type="scientific">Trichoderma longibrachiatum ATCC 18648</name>
    <dbReference type="NCBI Taxonomy" id="983965"/>
    <lineage>
        <taxon>Eukaryota</taxon>
        <taxon>Fungi</taxon>
        <taxon>Dikarya</taxon>
        <taxon>Ascomycota</taxon>
        <taxon>Pezizomycotina</taxon>
        <taxon>Sordariomycetes</taxon>
        <taxon>Hypocreomycetidae</taxon>
        <taxon>Hypocreales</taxon>
        <taxon>Hypocreaceae</taxon>
        <taxon>Trichoderma</taxon>
    </lineage>
</organism>
<sequence>MRSFVRPGALAALVAAVDVAVAQQSPFSIASTSDIKKTAATVAWDMLQYYHGNESGQTPGILPGPPPAGDYYWWEGGAMWGTLIDYWYLTGDTTYNDLTMQAI</sequence>
<dbReference type="InterPro" id="IPR014480">
    <property type="entry name" value="Mannan-1_6-alpha_mannosidase"/>
</dbReference>
<protein>
    <submittedName>
        <fullName evidence="6">Glycoside hydrolase family 76 protein</fullName>
    </submittedName>
</protein>
<name>A0A2T4C000_TRILO</name>
<dbReference type="AlphaFoldDB" id="A0A2T4C000"/>
<dbReference type="GO" id="GO:0008496">
    <property type="term" value="F:mannan endo-1,6-alpha-mannosidase activity"/>
    <property type="evidence" value="ECO:0007669"/>
    <property type="project" value="InterPro"/>
</dbReference>
<feature type="signal peptide" evidence="5">
    <location>
        <begin position="1"/>
        <end position="22"/>
    </location>
</feature>
<evidence type="ECO:0000256" key="4">
    <source>
        <dbReference type="ARBA" id="ARBA00023295"/>
    </source>
</evidence>
<gene>
    <name evidence="6" type="ORF">M440DRAFT_6236</name>
</gene>
<evidence type="ECO:0000256" key="1">
    <source>
        <dbReference type="ARBA" id="ARBA00022729"/>
    </source>
</evidence>
<dbReference type="InterPro" id="IPR008929">
    <property type="entry name" value="Chondroitin_lyas"/>
</dbReference>
<dbReference type="SUPFAM" id="SSF48230">
    <property type="entry name" value="Chondroitin AC/alginate lyase"/>
    <property type="match status" value="1"/>
</dbReference>
<accession>A0A2T4C000</accession>
<keyword evidence="2 6" id="KW-0378">Hydrolase</keyword>
<evidence type="ECO:0000313" key="7">
    <source>
        <dbReference type="Proteomes" id="UP000240760"/>
    </source>
</evidence>
<evidence type="ECO:0000256" key="2">
    <source>
        <dbReference type="ARBA" id="ARBA00022801"/>
    </source>
</evidence>
<reference evidence="6 7" key="1">
    <citation type="submission" date="2016-07" db="EMBL/GenBank/DDBJ databases">
        <title>Multiple horizontal gene transfer events from other fungi enriched the ability of initially mycotrophic Trichoderma (Ascomycota) to feed on dead plant biomass.</title>
        <authorList>
            <consortium name="DOE Joint Genome Institute"/>
            <person name="Aerts A."/>
            <person name="Atanasova L."/>
            <person name="Chenthamara K."/>
            <person name="Zhang J."/>
            <person name="Grujic M."/>
            <person name="Henrissat B."/>
            <person name="Kuo A."/>
            <person name="Salamov A."/>
            <person name="Lipzen A."/>
            <person name="Labutti K."/>
            <person name="Barry K."/>
            <person name="Miao Y."/>
            <person name="Rahimi M.J."/>
            <person name="Shen Q."/>
            <person name="Grigoriev I.V."/>
            <person name="Kubicek C.P."/>
            <person name="Druzhinina I.S."/>
        </authorList>
    </citation>
    <scope>NUCLEOTIDE SEQUENCE [LARGE SCALE GENOMIC DNA]</scope>
    <source>
        <strain evidence="6 7">ATCC 18648</strain>
    </source>
</reference>
<dbReference type="STRING" id="983965.A0A2T4C000"/>
<dbReference type="GO" id="GO:0016052">
    <property type="term" value="P:carbohydrate catabolic process"/>
    <property type="evidence" value="ECO:0007669"/>
    <property type="project" value="InterPro"/>
</dbReference>
<dbReference type="Pfam" id="PF03663">
    <property type="entry name" value="Glyco_hydro_76"/>
    <property type="match status" value="1"/>
</dbReference>
<dbReference type="PANTHER" id="PTHR12145">
    <property type="entry name" value="MANNAN ENDO-1,6-ALPHA-MANNOSIDASE DCW1"/>
    <property type="match status" value="1"/>
</dbReference>
<feature type="non-terminal residue" evidence="6">
    <location>
        <position position="103"/>
    </location>
</feature>
<keyword evidence="7" id="KW-1185">Reference proteome</keyword>
<proteinExistence type="predicted"/>
<evidence type="ECO:0000256" key="5">
    <source>
        <dbReference type="SAM" id="SignalP"/>
    </source>
</evidence>
<evidence type="ECO:0000256" key="3">
    <source>
        <dbReference type="ARBA" id="ARBA00023180"/>
    </source>
</evidence>